<dbReference type="GO" id="GO:0003729">
    <property type="term" value="F:mRNA binding"/>
    <property type="evidence" value="ECO:0007669"/>
    <property type="project" value="TreeGrafter"/>
</dbReference>
<dbReference type="EMBL" id="LSSN01006069">
    <property type="protein sequence ID" value="OMJ07340.1"/>
    <property type="molecule type" value="Genomic_DNA"/>
</dbReference>
<evidence type="ECO:0000259" key="4">
    <source>
        <dbReference type="PROSITE" id="PS50296"/>
    </source>
</evidence>
<dbReference type="AlphaFoldDB" id="A0A1R1WY23"/>
<proteinExistence type="inferred from homology"/>
<keyword evidence="9" id="KW-1185">Reference proteome</keyword>
<dbReference type="EMBL" id="LSSN01006090">
    <property type="protein sequence ID" value="OMJ07247.1"/>
    <property type="molecule type" value="Genomic_DNA"/>
</dbReference>
<accession>A0A1R1WY23</accession>
<evidence type="ECO:0000313" key="7">
    <source>
        <dbReference type="EMBL" id="OMJ15001.1"/>
    </source>
</evidence>
<feature type="domain" description="SUI1" evidence="4">
    <location>
        <begin position="53"/>
        <end position="124"/>
    </location>
</feature>
<evidence type="ECO:0000256" key="2">
    <source>
        <dbReference type="ARBA" id="ARBA00011742"/>
    </source>
</evidence>
<dbReference type="GO" id="GO:0003743">
    <property type="term" value="F:translation initiation factor activity"/>
    <property type="evidence" value="ECO:0007669"/>
    <property type="project" value="InterPro"/>
</dbReference>
<evidence type="ECO:0000313" key="9">
    <source>
        <dbReference type="Proteomes" id="UP000187283"/>
    </source>
</evidence>
<name>A0A1R1WY23_9FUNG</name>
<reference evidence="5 9" key="1">
    <citation type="submission" date="2017-01" db="EMBL/GenBank/DDBJ databases">
        <authorList>
            <person name="Mah S.A."/>
            <person name="Swanson W.J."/>
            <person name="Moy G.W."/>
            <person name="Vacquier V.D."/>
        </authorList>
    </citation>
    <scope>NUCLEOTIDE SEQUENCE [LARGE SCALE GENOMIC DNA]</scope>
    <source>
        <strain evidence="5 9">GSMNP</strain>
    </source>
</reference>
<dbReference type="GO" id="GO:0001731">
    <property type="term" value="P:formation of translation preinitiation complex"/>
    <property type="evidence" value="ECO:0007669"/>
    <property type="project" value="TreeGrafter"/>
</dbReference>
<dbReference type="PANTHER" id="PTHR12789:SF0">
    <property type="entry name" value="DENSITY-REGULATED PROTEIN"/>
    <property type="match status" value="1"/>
</dbReference>
<dbReference type="STRING" id="133412.A0A1R1WY23"/>
<evidence type="ECO:0000313" key="8">
    <source>
        <dbReference type="EMBL" id="OMJ21658.1"/>
    </source>
</evidence>
<sequence length="144" mass="16390">MAETTQRLNYCYFGSMRNKCEQWLHEAHPDMYDRLYGQEALEAKTKQLSSTIISVKTITRSKKKSVTVVSGLDIFNLDLKKMSKMFSGHFACGSSVSKNVLGQEEITIQGDFSDEVIAILHKNHPEIPHDNIQAIEEKKKKKPT</sequence>
<dbReference type="GO" id="GO:0002188">
    <property type="term" value="P:translation reinitiation"/>
    <property type="evidence" value="ECO:0007669"/>
    <property type="project" value="TreeGrafter"/>
</dbReference>
<dbReference type="Pfam" id="PF21023">
    <property type="entry name" value="DENR_N"/>
    <property type="match status" value="1"/>
</dbReference>
<dbReference type="PANTHER" id="PTHR12789">
    <property type="entry name" value="DENSITY-REGULATED PROTEIN HOMOLOG"/>
    <property type="match status" value="1"/>
</dbReference>
<comment type="subunit">
    <text evidence="2">Interacts with the 40S ribosomal subunit.</text>
</comment>
<dbReference type="EMBL" id="LSSN01002819">
    <property type="protein sequence ID" value="OMJ15001.1"/>
    <property type="molecule type" value="Genomic_DNA"/>
</dbReference>
<comment type="similarity">
    <text evidence="1">Belongs to the DENR family.</text>
</comment>
<protein>
    <recommendedName>
        <fullName evidence="3">Translation machinery-associated protein 22</fullName>
    </recommendedName>
</protein>
<gene>
    <name evidence="6" type="ORF">AYI70_g12260</name>
    <name evidence="5" type="ORF">AYI70_g12315</name>
    <name evidence="8" type="ORF">AYI70_g3333</name>
    <name evidence="7" type="ORF">AYI70_g7543</name>
</gene>
<dbReference type="Proteomes" id="UP000187283">
    <property type="component" value="Unassembled WGS sequence"/>
</dbReference>
<organism evidence="5 9">
    <name type="scientific">Smittium culicis</name>
    <dbReference type="NCBI Taxonomy" id="133412"/>
    <lineage>
        <taxon>Eukaryota</taxon>
        <taxon>Fungi</taxon>
        <taxon>Fungi incertae sedis</taxon>
        <taxon>Zoopagomycota</taxon>
        <taxon>Kickxellomycotina</taxon>
        <taxon>Harpellomycetes</taxon>
        <taxon>Harpellales</taxon>
        <taxon>Legeriomycetaceae</taxon>
        <taxon>Smittium</taxon>
    </lineage>
</organism>
<dbReference type="InterPro" id="IPR048517">
    <property type="entry name" value="DENR_N"/>
</dbReference>
<dbReference type="EMBL" id="LSSN01000947">
    <property type="protein sequence ID" value="OMJ21658.1"/>
    <property type="molecule type" value="Genomic_DNA"/>
</dbReference>
<dbReference type="Gene3D" id="3.30.780.10">
    <property type="entry name" value="SUI1-like domain"/>
    <property type="match status" value="1"/>
</dbReference>
<comment type="caution">
    <text evidence="5">The sequence shown here is derived from an EMBL/GenBank/DDBJ whole genome shotgun (WGS) entry which is preliminary data.</text>
</comment>
<dbReference type="InterPro" id="IPR001950">
    <property type="entry name" value="SUI1"/>
</dbReference>
<dbReference type="InterPro" id="IPR050318">
    <property type="entry name" value="DENR/SUI1_TIF"/>
</dbReference>
<dbReference type="InterPro" id="IPR046447">
    <property type="entry name" value="DENR_C"/>
</dbReference>
<dbReference type="Pfam" id="PF01253">
    <property type="entry name" value="SUI1"/>
    <property type="match status" value="1"/>
</dbReference>
<dbReference type="InterPro" id="IPR036877">
    <property type="entry name" value="SUI1_dom_sf"/>
</dbReference>
<evidence type="ECO:0000256" key="3">
    <source>
        <dbReference type="ARBA" id="ARBA00020058"/>
    </source>
</evidence>
<dbReference type="SUPFAM" id="SSF55159">
    <property type="entry name" value="eIF1-like"/>
    <property type="match status" value="1"/>
</dbReference>
<dbReference type="OrthoDB" id="277199at2759"/>
<evidence type="ECO:0000256" key="1">
    <source>
        <dbReference type="ARBA" id="ARBA00007514"/>
    </source>
</evidence>
<evidence type="ECO:0000313" key="5">
    <source>
        <dbReference type="EMBL" id="OMJ07247.1"/>
    </source>
</evidence>
<dbReference type="PROSITE" id="PS50296">
    <property type="entry name" value="SUI1"/>
    <property type="match status" value="1"/>
</dbReference>
<evidence type="ECO:0000313" key="6">
    <source>
        <dbReference type="EMBL" id="OMJ07340.1"/>
    </source>
</evidence>
<dbReference type="CDD" id="cd11607">
    <property type="entry name" value="DENR_C"/>
    <property type="match status" value="1"/>
</dbReference>